<evidence type="ECO:0000313" key="3">
    <source>
        <dbReference type="EMBL" id="QKW53200.1"/>
    </source>
</evidence>
<organism evidence="3 4">
    <name type="scientific">Streptomyces buecherae</name>
    <dbReference type="NCBI Taxonomy" id="2763006"/>
    <lineage>
        <taxon>Bacteria</taxon>
        <taxon>Bacillati</taxon>
        <taxon>Actinomycetota</taxon>
        <taxon>Actinomycetes</taxon>
        <taxon>Kitasatosporales</taxon>
        <taxon>Streptomycetaceae</taxon>
        <taxon>Streptomyces</taxon>
    </lineage>
</organism>
<dbReference type="PROSITE" id="PS51257">
    <property type="entry name" value="PROKAR_LIPOPROTEIN"/>
    <property type="match status" value="1"/>
</dbReference>
<name>A0A7H8NFG2_9ACTN</name>
<reference evidence="3 4" key="1">
    <citation type="submission" date="2020-06" db="EMBL/GenBank/DDBJ databases">
        <title>Genome mining for natural products.</title>
        <authorList>
            <person name="Zhang B."/>
            <person name="Shi J."/>
            <person name="Ge H."/>
        </authorList>
    </citation>
    <scope>NUCLEOTIDE SEQUENCE [LARGE SCALE GENOMIC DNA]</scope>
    <source>
        <strain evidence="3 4">NA00687</strain>
    </source>
</reference>
<evidence type="ECO:0000313" key="4">
    <source>
        <dbReference type="Proteomes" id="UP000509303"/>
    </source>
</evidence>
<keyword evidence="2" id="KW-0732">Signal</keyword>
<dbReference type="RefSeq" id="WP_176164909.1">
    <property type="nucleotide sequence ID" value="NZ_CP054929.1"/>
</dbReference>
<feature type="chain" id="PRO_5039102422" description="Lipoprotein" evidence="2">
    <location>
        <begin position="21"/>
        <end position="50"/>
    </location>
</feature>
<gene>
    <name evidence="3" type="ORF">HUT08_30795</name>
</gene>
<accession>A0A7H8NFG2</accession>
<evidence type="ECO:0000256" key="1">
    <source>
        <dbReference type="SAM" id="MobiDB-lite"/>
    </source>
</evidence>
<keyword evidence="4" id="KW-1185">Reference proteome</keyword>
<proteinExistence type="predicted"/>
<sequence>MLLRVVFACLTTLLIVATSACEEPTPDEGNACYEPGATTTDPEGNELVCR</sequence>
<protein>
    <recommendedName>
        <fullName evidence="5">Lipoprotein</fullName>
    </recommendedName>
</protein>
<dbReference type="AlphaFoldDB" id="A0A7H8NFG2"/>
<evidence type="ECO:0008006" key="5">
    <source>
        <dbReference type="Google" id="ProtNLM"/>
    </source>
</evidence>
<dbReference type="EMBL" id="CP054929">
    <property type="protein sequence ID" value="QKW53200.1"/>
    <property type="molecule type" value="Genomic_DNA"/>
</dbReference>
<dbReference type="Proteomes" id="UP000509303">
    <property type="component" value="Chromosome"/>
</dbReference>
<feature type="region of interest" description="Disordered" evidence="1">
    <location>
        <begin position="23"/>
        <end position="50"/>
    </location>
</feature>
<evidence type="ECO:0000256" key="2">
    <source>
        <dbReference type="SAM" id="SignalP"/>
    </source>
</evidence>
<feature type="signal peptide" evidence="2">
    <location>
        <begin position="1"/>
        <end position="20"/>
    </location>
</feature>